<feature type="domain" description="SAP" evidence="2">
    <location>
        <begin position="13"/>
        <end position="47"/>
    </location>
</feature>
<dbReference type="SMART" id="SM00513">
    <property type="entry name" value="SAP"/>
    <property type="match status" value="4"/>
</dbReference>
<name>M1AA29_SOLTU</name>
<proteinExistence type="predicted"/>
<organism evidence="3 4">
    <name type="scientific">Solanum tuberosum</name>
    <name type="common">Potato</name>
    <dbReference type="NCBI Taxonomy" id="4113"/>
    <lineage>
        <taxon>Eukaryota</taxon>
        <taxon>Viridiplantae</taxon>
        <taxon>Streptophyta</taxon>
        <taxon>Embryophyta</taxon>
        <taxon>Tracheophyta</taxon>
        <taxon>Spermatophyta</taxon>
        <taxon>Magnoliopsida</taxon>
        <taxon>eudicotyledons</taxon>
        <taxon>Gunneridae</taxon>
        <taxon>Pentapetalae</taxon>
        <taxon>asterids</taxon>
        <taxon>lamiids</taxon>
        <taxon>Solanales</taxon>
        <taxon>Solanaceae</taxon>
        <taxon>Solanoideae</taxon>
        <taxon>Solaneae</taxon>
        <taxon>Solanum</taxon>
    </lineage>
</organism>
<feature type="domain" description="SAP" evidence="2">
    <location>
        <begin position="67"/>
        <end position="101"/>
    </location>
</feature>
<reference evidence="3" key="2">
    <citation type="submission" date="2015-06" db="UniProtKB">
        <authorList>
            <consortium name="EnsemblPlants"/>
        </authorList>
    </citation>
    <scope>IDENTIFICATION</scope>
    <source>
        <strain evidence="3">DM1-3 516 R44</strain>
    </source>
</reference>
<sequence>MKTKDNGNVICSLPGLPKKKLQDLCKKHGLSPYKTKPNLVSSLVPYIKGADELLFKEMKTKDNGNSINRLPKKELQDLCRKHGLSPYKTKPNLVSSLVPYIKGADELLFKEMKTKDNGNSINRLPKKELQDLCRKHGLSPYKTKLNLVNSLITYVKGAESFSFKEMKTKDNGNSIYSLRKKKLQELCKKYGLSPHKTKPNLVNSLVNYFKVNVGFRELLKKQTEQLSHGGKKRKRHDGESDNVHHCNDGRILRSATRLQNLPRRSIRLVSKVCI</sequence>
<feature type="domain" description="SAP" evidence="2">
    <location>
        <begin position="175"/>
        <end position="209"/>
    </location>
</feature>
<dbReference type="InterPro" id="IPR003034">
    <property type="entry name" value="SAP_dom"/>
</dbReference>
<evidence type="ECO:0000259" key="2">
    <source>
        <dbReference type="SMART" id="SM00513"/>
    </source>
</evidence>
<dbReference type="Gramene" id="PGSC0003DMT400018123">
    <property type="protein sequence ID" value="PGSC0003DMT400018123"/>
    <property type="gene ID" value="PGSC0003DMG400007031"/>
</dbReference>
<accession>M1AA29</accession>
<protein>
    <recommendedName>
        <fullName evidence="2">SAP domain-containing protein</fullName>
    </recommendedName>
</protein>
<evidence type="ECO:0000313" key="3">
    <source>
        <dbReference type="EnsemblPlants" id="PGSC0003DMT400018123"/>
    </source>
</evidence>
<keyword evidence="4" id="KW-1185">Reference proteome</keyword>
<reference evidence="4" key="1">
    <citation type="journal article" date="2011" name="Nature">
        <title>Genome sequence and analysis of the tuber crop potato.</title>
        <authorList>
            <consortium name="The Potato Genome Sequencing Consortium"/>
        </authorList>
    </citation>
    <scope>NUCLEOTIDE SEQUENCE [LARGE SCALE GENOMIC DNA]</scope>
    <source>
        <strain evidence="4">cv. DM1-3 516 R44</strain>
    </source>
</reference>
<evidence type="ECO:0000313" key="4">
    <source>
        <dbReference type="Proteomes" id="UP000011115"/>
    </source>
</evidence>
<dbReference type="HOGENOM" id="CLU_1017095_0_0_1"/>
<dbReference type="PaxDb" id="4113-PGSC0003DMT400018123"/>
<feature type="compositionally biased region" description="Basic and acidic residues" evidence="1">
    <location>
        <begin position="236"/>
        <end position="246"/>
    </location>
</feature>
<dbReference type="Proteomes" id="UP000011115">
    <property type="component" value="Unassembled WGS sequence"/>
</dbReference>
<dbReference type="AlphaFoldDB" id="M1AA29"/>
<evidence type="ECO:0000256" key="1">
    <source>
        <dbReference type="SAM" id="MobiDB-lite"/>
    </source>
</evidence>
<dbReference type="InParanoid" id="M1AA29"/>
<dbReference type="EnsemblPlants" id="PGSC0003DMT400018123">
    <property type="protein sequence ID" value="PGSC0003DMT400018123"/>
    <property type="gene ID" value="PGSC0003DMG400007031"/>
</dbReference>
<dbReference type="PANTHER" id="PTHR36376">
    <property type="entry name" value="OS09G0514700 PROTEIN"/>
    <property type="match status" value="1"/>
</dbReference>
<dbReference type="PANTHER" id="PTHR36376:SF1">
    <property type="entry name" value="OS09G0514700 PROTEIN"/>
    <property type="match status" value="1"/>
</dbReference>
<feature type="domain" description="SAP" evidence="2">
    <location>
        <begin position="121"/>
        <end position="155"/>
    </location>
</feature>
<feature type="region of interest" description="Disordered" evidence="1">
    <location>
        <begin position="224"/>
        <end position="246"/>
    </location>
</feature>